<name>L9ZSM0_9EURY</name>
<dbReference type="Proteomes" id="UP000011648">
    <property type="component" value="Unassembled WGS sequence"/>
</dbReference>
<dbReference type="Pfam" id="PF20068">
    <property type="entry name" value="Amphi-Trp"/>
    <property type="match status" value="1"/>
</dbReference>
<gene>
    <name evidence="2" type="ORF">C484_13830</name>
</gene>
<evidence type="ECO:0000313" key="2">
    <source>
        <dbReference type="EMBL" id="ELY89379.1"/>
    </source>
</evidence>
<feature type="domain" description="Amphi-Trp" evidence="1">
    <location>
        <begin position="6"/>
        <end position="78"/>
    </location>
</feature>
<dbReference type="AlphaFoldDB" id="L9ZSM0"/>
<comment type="caution">
    <text evidence="2">The sequence shown here is derived from an EMBL/GenBank/DDBJ whole genome shotgun (WGS) entry which is preliminary data.</text>
</comment>
<dbReference type="OrthoDB" id="166015at2157"/>
<organism evidence="2 3">
    <name type="scientific">Natrialba taiwanensis DSM 12281</name>
    <dbReference type="NCBI Taxonomy" id="1230458"/>
    <lineage>
        <taxon>Archaea</taxon>
        <taxon>Methanobacteriati</taxon>
        <taxon>Methanobacteriota</taxon>
        <taxon>Stenosarchaea group</taxon>
        <taxon>Halobacteria</taxon>
        <taxon>Halobacteriales</taxon>
        <taxon>Natrialbaceae</taxon>
        <taxon>Natrialba</taxon>
    </lineage>
</organism>
<evidence type="ECO:0000313" key="3">
    <source>
        <dbReference type="Proteomes" id="UP000011648"/>
    </source>
</evidence>
<proteinExistence type="predicted"/>
<reference evidence="2 3" key="1">
    <citation type="journal article" date="2014" name="PLoS Genet.">
        <title>Phylogenetically driven sequencing of extremely halophilic archaea reveals strategies for static and dynamic osmo-response.</title>
        <authorList>
            <person name="Becker E.A."/>
            <person name="Seitzer P.M."/>
            <person name="Tritt A."/>
            <person name="Larsen D."/>
            <person name="Krusor M."/>
            <person name="Yao A.I."/>
            <person name="Wu D."/>
            <person name="Madern D."/>
            <person name="Eisen J.A."/>
            <person name="Darling A.E."/>
            <person name="Facciotti M.T."/>
        </authorList>
    </citation>
    <scope>NUCLEOTIDE SEQUENCE [LARGE SCALE GENOMIC DNA]</scope>
    <source>
        <strain evidence="2 3">DSM 12281</strain>
    </source>
</reference>
<sequence>MAQRTTTDESLSRDELATYFEHLAAEFRSGDEQLDIEVGNKTVTLNPPETVDTSIDVVERSTMFRGNHETVRVELNWKP</sequence>
<dbReference type="InterPro" id="IPR027598">
    <property type="entry name" value="Amphi-Trp_dom"/>
</dbReference>
<accession>L9ZSM0</accession>
<dbReference type="NCBIfam" id="TIGR04354">
    <property type="entry name" value="amphi-Trp"/>
    <property type="match status" value="1"/>
</dbReference>
<dbReference type="PATRIC" id="fig|1230458.4.peg.2788"/>
<dbReference type="EMBL" id="AOIL01000049">
    <property type="protein sequence ID" value="ELY89379.1"/>
    <property type="molecule type" value="Genomic_DNA"/>
</dbReference>
<keyword evidence="3" id="KW-1185">Reference proteome</keyword>
<dbReference type="RefSeq" id="WP_006826459.1">
    <property type="nucleotide sequence ID" value="NZ_AOIL01000049.1"/>
</dbReference>
<protein>
    <recommendedName>
        <fullName evidence="1">Amphi-Trp domain-containing protein</fullName>
    </recommendedName>
</protein>
<evidence type="ECO:0000259" key="1">
    <source>
        <dbReference type="Pfam" id="PF20068"/>
    </source>
</evidence>